<dbReference type="RefSeq" id="WP_131305601.1">
    <property type="nucleotide sequence ID" value="NZ_SJFN01000002.1"/>
</dbReference>
<keyword evidence="2" id="KW-0812">Transmembrane</keyword>
<reference evidence="3 4" key="1">
    <citation type="submission" date="2019-02" db="EMBL/GenBank/DDBJ databases">
        <title>Siculibacillus lacustris gen. nov., sp. nov., a new rosette-forming bacterium isolated from a freshwater crater lake (Lake St. Ana, Romania).</title>
        <authorList>
            <person name="Felfoldi T."/>
            <person name="Marton Z."/>
            <person name="Szabo A."/>
            <person name="Mentes A."/>
            <person name="Boka K."/>
            <person name="Marialigeti K."/>
            <person name="Mathe I."/>
            <person name="Koncz M."/>
            <person name="Schumann P."/>
            <person name="Toth E."/>
        </authorList>
    </citation>
    <scope>NUCLEOTIDE SEQUENCE [LARGE SCALE GENOMIC DNA]</scope>
    <source>
        <strain evidence="3 4">SA-279</strain>
    </source>
</reference>
<gene>
    <name evidence="3" type="ORF">EYW49_02445</name>
</gene>
<protein>
    <submittedName>
        <fullName evidence="3">Uncharacterized protein</fullName>
    </submittedName>
</protein>
<dbReference type="Proteomes" id="UP000292781">
    <property type="component" value="Unassembled WGS sequence"/>
</dbReference>
<feature type="transmembrane region" description="Helical" evidence="2">
    <location>
        <begin position="23"/>
        <end position="46"/>
    </location>
</feature>
<comment type="caution">
    <text evidence="3">The sequence shown here is derived from an EMBL/GenBank/DDBJ whole genome shotgun (WGS) entry which is preliminary data.</text>
</comment>
<evidence type="ECO:0000256" key="2">
    <source>
        <dbReference type="SAM" id="Phobius"/>
    </source>
</evidence>
<keyword evidence="2" id="KW-1133">Transmembrane helix</keyword>
<dbReference type="AlphaFoldDB" id="A0A4Q9VXB5"/>
<keyword evidence="2" id="KW-0472">Membrane</keyword>
<feature type="transmembrane region" description="Helical" evidence="2">
    <location>
        <begin position="52"/>
        <end position="76"/>
    </location>
</feature>
<organism evidence="3 4">
    <name type="scientific">Siculibacillus lacustris</name>
    <dbReference type="NCBI Taxonomy" id="1549641"/>
    <lineage>
        <taxon>Bacteria</taxon>
        <taxon>Pseudomonadati</taxon>
        <taxon>Pseudomonadota</taxon>
        <taxon>Alphaproteobacteria</taxon>
        <taxon>Hyphomicrobiales</taxon>
        <taxon>Ancalomicrobiaceae</taxon>
        <taxon>Siculibacillus</taxon>
    </lineage>
</organism>
<evidence type="ECO:0000313" key="4">
    <source>
        <dbReference type="Proteomes" id="UP000292781"/>
    </source>
</evidence>
<accession>A0A4Q9VXB5</accession>
<sequence length="102" mass="10473">MSIVACLSLLSGIVLGLRFNVRLLLLTCLSVVVLGVAAGIVGPVTLATGTMVAGIAVLALQVGYFVAVVITAMQLTDEPQPSLARKSAPAELGRGAVDTRRR</sequence>
<keyword evidence="4" id="KW-1185">Reference proteome</keyword>
<dbReference type="EMBL" id="SJFN01000002">
    <property type="protein sequence ID" value="TBW41033.1"/>
    <property type="molecule type" value="Genomic_DNA"/>
</dbReference>
<evidence type="ECO:0000256" key="1">
    <source>
        <dbReference type="SAM" id="MobiDB-lite"/>
    </source>
</evidence>
<feature type="region of interest" description="Disordered" evidence="1">
    <location>
        <begin position="78"/>
        <end position="102"/>
    </location>
</feature>
<evidence type="ECO:0000313" key="3">
    <source>
        <dbReference type="EMBL" id="TBW41033.1"/>
    </source>
</evidence>
<name>A0A4Q9VXB5_9HYPH</name>
<proteinExistence type="predicted"/>